<dbReference type="EMBL" id="VTEH01000006">
    <property type="protein sequence ID" value="TYR75551.1"/>
    <property type="molecule type" value="Genomic_DNA"/>
</dbReference>
<name>A0A5D4KDX3_9BACI</name>
<comment type="caution">
    <text evidence="1">The sequence shown here is derived from an EMBL/GenBank/DDBJ whole genome shotgun (WGS) entry which is preliminary data.</text>
</comment>
<protein>
    <submittedName>
        <fullName evidence="1">Uncharacterized protein</fullName>
    </submittedName>
</protein>
<sequence>MKTSTIRVKRLRKIECYRAIKELEERGFECIKPITSYSVIKKDYKYKNDARYDGKYFFDGYNEIKGFYAIMRKID</sequence>
<evidence type="ECO:0000313" key="1">
    <source>
        <dbReference type="EMBL" id="TYR75551.1"/>
    </source>
</evidence>
<organism evidence="1 2">
    <name type="scientific">Rossellomorea vietnamensis</name>
    <dbReference type="NCBI Taxonomy" id="218284"/>
    <lineage>
        <taxon>Bacteria</taxon>
        <taxon>Bacillati</taxon>
        <taxon>Bacillota</taxon>
        <taxon>Bacilli</taxon>
        <taxon>Bacillales</taxon>
        <taxon>Bacillaceae</taxon>
        <taxon>Rossellomorea</taxon>
    </lineage>
</organism>
<dbReference type="RefSeq" id="WP_148946728.1">
    <property type="nucleotide sequence ID" value="NZ_VTEH01000006.1"/>
</dbReference>
<accession>A0A5D4KDX3</accession>
<reference evidence="1 2" key="1">
    <citation type="submission" date="2019-08" db="EMBL/GenBank/DDBJ databases">
        <title>Bacillus genomes from the desert of Cuatro Cienegas, Coahuila.</title>
        <authorList>
            <person name="Olmedo-Alvarez G."/>
        </authorList>
    </citation>
    <scope>NUCLEOTIDE SEQUENCE [LARGE SCALE GENOMIC DNA]</scope>
    <source>
        <strain evidence="1 2">CH40_1T</strain>
    </source>
</reference>
<evidence type="ECO:0000313" key="2">
    <source>
        <dbReference type="Proteomes" id="UP000323317"/>
    </source>
</evidence>
<dbReference type="Proteomes" id="UP000323317">
    <property type="component" value="Unassembled WGS sequence"/>
</dbReference>
<dbReference type="AlphaFoldDB" id="A0A5D4KDX3"/>
<gene>
    <name evidence="1" type="ORF">FZC79_10290</name>
</gene>
<proteinExistence type="predicted"/>